<comment type="similarity">
    <text evidence="2">Belongs to the SLC41A transporter family.</text>
</comment>
<dbReference type="PANTHER" id="PTHR41394:SF5">
    <property type="entry name" value="SLC41A_MGTE INTEGRAL MEMBRANE DOMAIN-CONTAINING PROTEIN"/>
    <property type="match status" value="1"/>
</dbReference>
<keyword evidence="8" id="KW-0129">CBS domain</keyword>
<dbReference type="SMART" id="SM00116">
    <property type="entry name" value="CBS"/>
    <property type="match status" value="1"/>
</dbReference>
<dbReference type="GO" id="GO:0008324">
    <property type="term" value="F:monoatomic cation transmembrane transporter activity"/>
    <property type="evidence" value="ECO:0007669"/>
    <property type="project" value="InterPro"/>
</dbReference>
<comment type="caution">
    <text evidence="11">The sequence shown here is derived from an EMBL/GenBank/DDBJ whole genome shotgun (WGS) entry which is preliminary data.</text>
</comment>
<name>A0A3A4ZCL2_UNCKA</name>
<keyword evidence="4 9" id="KW-0812">Transmembrane</keyword>
<evidence type="ECO:0000256" key="4">
    <source>
        <dbReference type="ARBA" id="ARBA00022692"/>
    </source>
</evidence>
<dbReference type="Gene3D" id="1.10.357.20">
    <property type="entry name" value="SLC41 divalent cation transporters, integral membrane domain"/>
    <property type="match status" value="1"/>
</dbReference>
<evidence type="ECO:0000256" key="2">
    <source>
        <dbReference type="ARBA" id="ARBA00009749"/>
    </source>
</evidence>
<dbReference type="GO" id="GO:0016020">
    <property type="term" value="C:membrane"/>
    <property type="evidence" value="ECO:0007669"/>
    <property type="project" value="UniProtKB-SubCell"/>
</dbReference>
<evidence type="ECO:0000256" key="3">
    <source>
        <dbReference type="ARBA" id="ARBA00022448"/>
    </source>
</evidence>
<feature type="transmembrane region" description="Helical" evidence="9">
    <location>
        <begin position="193"/>
        <end position="217"/>
    </location>
</feature>
<dbReference type="SUPFAM" id="SSF161093">
    <property type="entry name" value="MgtE membrane domain-like"/>
    <property type="match status" value="1"/>
</dbReference>
<feature type="transmembrane region" description="Helical" evidence="9">
    <location>
        <begin position="302"/>
        <end position="325"/>
    </location>
</feature>
<keyword evidence="6 9" id="KW-1133">Transmembrane helix</keyword>
<dbReference type="AlphaFoldDB" id="A0A3A4ZCL2"/>
<evidence type="ECO:0000256" key="7">
    <source>
        <dbReference type="ARBA" id="ARBA00023136"/>
    </source>
</evidence>
<keyword evidence="3" id="KW-0813">Transport</keyword>
<feature type="transmembrane region" description="Helical" evidence="9">
    <location>
        <begin position="270"/>
        <end position="290"/>
    </location>
</feature>
<dbReference type="InterPro" id="IPR036739">
    <property type="entry name" value="SLC41_membr_dom_sf"/>
</dbReference>
<dbReference type="Pfam" id="PF00571">
    <property type="entry name" value="CBS"/>
    <property type="match status" value="1"/>
</dbReference>
<protein>
    <submittedName>
        <fullName evidence="11">Magnesium transporter</fullName>
    </submittedName>
</protein>
<evidence type="ECO:0000313" key="11">
    <source>
        <dbReference type="EMBL" id="RJR26989.1"/>
    </source>
</evidence>
<evidence type="ECO:0000256" key="6">
    <source>
        <dbReference type="ARBA" id="ARBA00022989"/>
    </source>
</evidence>
<evidence type="ECO:0000259" key="10">
    <source>
        <dbReference type="PROSITE" id="PS51371"/>
    </source>
</evidence>
<feature type="transmembrane region" description="Helical" evidence="9">
    <location>
        <begin position="237"/>
        <end position="258"/>
    </location>
</feature>
<dbReference type="Proteomes" id="UP000265540">
    <property type="component" value="Unassembled WGS sequence"/>
</dbReference>
<reference evidence="11 12" key="1">
    <citation type="journal article" date="2017" name="ISME J.">
        <title>Energy and carbon metabolisms in a deep terrestrial subsurface fluid microbial community.</title>
        <authorList>
            <person name="Momper L."/>
            <person name="Jungbluth S.P."/>
            <person name="Lee M.D."/>
            <person name="Amend J.P."/>
        </authorList>
    </citation>
    <scope>NUCLEOTIDE SEQUENCE [LARGE SCALE GENOMIC DNA]</scope>
    <source>
        <strain evidence="11">SURF_46</strain>
    </source>
</reference>
<evidence type="ECO:0000256" key="1">
    <source>
        <dbReference type="ARBA" id="ARBA00004141"/>
    </source>
</evidence>
<evidence type="ECO:0000256" key="9">
    <source>
        <dbReference type="SAM" id="Phobius"/>
    </source>
</evidence>
<dbReference type="SUPFAM" id="SSF54631">
    <property type="entry name" value="CBS-domain pair"/>
    <property type="match status" value="1"/>
</dbReference>
<feature type="domain" description="CBS" evidence="10">
    <location>
        <begin position="78"/>
        <end position="135"/>
    </location>
</feature>
<gene>
    <name evidence="11" type="ORF">C4561_04405</name>
</gene>
<evidence type="ECO:0000256" key="8">
    <source>
        <dbReference type="PROSITE-ProRule" id="PRU00703"/>
    </source>
</evidence>
<proteinExistence type="inferred from homology"/>
<evidence type="ECO:0000313" key="12">
    <source>
        <dbReference type="Proteomes" id="UP000265540"/>
    </source>
</evidence>
<evidence type="ECO:0000256" key="5">
    <source>
        <dbReference type="ARBA" id="ARBA00022842"/>
    </source>
</evidence>
<dbReference type="PANTHER" id="PTHR41394">
    <property type="entry name" value="MAGNESIUM TRANSPORTER MGTE"/>
    <property type="match status" value="1"/>
</dbReference>
<dbReference type="EMBL" id="QZJF01000017">
    <property type="protein sequence ID" value="RJR26989.1"/>
    <property type="molecule type" value="Genomic_DNA"/>
</dbReference>
<dbReference type="Gene3D" id="3.10.580.10">
    <property type="entry name" value="CBS-domain"/>
    <property type="match status" value="1"/>
</dbReference>
<dbReference type="InterPro" id="IPR046342">
    <property type="entry name" value="CBS_dom_sf"/>
</dbReference>
<dbReference type="Pfam" id="PF01769">
    <property type="entry name" value="MgtE"/>
    <property type="match status" value="1"/>
</dbReference>
<comment type="subcellular location">
    <subcellularLocation>
        <location evidence="1">Membrane</location>
        <topology evidence="1">Multi-pass membrane protein</topology>
    </subcellularLocation>
</comment>
<keyword evidence="7 9" id="KW-0472">Membrane</keyword>
<dbReference type="PROSITE" id="PS51371">
    <property type="entry name" value="CBS"/>
    <property type="match status" value="1"/>
</dbReference>
<keyword evidence="5" id="KW-0460">Magnesium</keyword>
<accession>A0A3A4ZCL2</accession>
<dbReference type="InterPro" id="IPR006667">
    <property type="entry name" value="SLC41_membr_dom"/>
</dbReference>
<organism evidence="11 12">
    <name type="scientific">candidate division WWE3 bacterium</name>
    <dbReference type="NCBI Taxonomy" id="2053526"/>
    <lineage>
        <taxon>Bacteria</taxon>
        <taxon>Katanobacteria</taxon>
    </lineage>
</organism>
<sequence length="326" mass="36104">MSTNIHHRSISKLIKTGFPRVAPNETIGHIETYLYKDINNFDSVNYIYVLDAGGTFVGVLSIKELFRKDKSTIVEKVMVRDLIKIAPETSPAMAAYLALKHSIKELPVVDQSGKLLGVVLSDDINKIVYRESREVLMRHAGVGHVDMNIEDVFKLPFHTSVLHRVPWLIFGLVGGLGSAKIIDFFSFTLERNLILASFIPLIVYMSGAVAVQIESFVIRDLAINPRMKFRKYFFKQLAIISSMAVICSALLYVAGLVMNLEKSVATTLSVALFSAILSSVFTGLFIPYIFNKLKTDPANASGPVATIIQDTISVVIYFTVATLLIP</sequence>
<dbReference type="InterPro" id="IPR000644">
    <property type="entry name" value="CBS_dom"/>
</dbReference>
<feature type="transmembrane region" description="Helical" evidence="9">
    <location>
        <begin position="167"/>
        <end position="187"/>
    </location>
</feature>